<dbReference type="Pfam" id="PF13672">
    <property type="entry name" value="PP2C_2"/>
    <property type="match status" value="1"/>
</dbReference>
<dbReference type="Gene3D" id="3.60.40.10">
    <property type="entry name" value="PPM-type phosphatase domain"/>
    <property type="match status" value="1"/>
</dbReference>
<feature type="region of interest" description="Disordered" evidence="1">
    <location>
        <begin position="69"/>
        <end position="104"/>
    </location>
</feature>
<evidence type="ECO:0000256" key="1">
    <source>
        <dbReference type="SAM" id="MobiDB-lite"/>
    </source>
</evidence>
<sequence length="682" mass="75494">MLICPQCQFENPNSNKFCQKCGASLIHKFCLQCDTQVPVNAQKCHNCGAECSGVWWAIITKKENLEVPELDSNDIEKERDSDAESETVPTSPHPVVSVSSSKPSLLPEGPYLDQQQRYQLLESLPNLGDLAPQTQVYVKVLDCLPYQVSPVEAMIANQDQGLVTPAMEASNIPASAEAYVALAAYTHQGIPPIHDAWQNENIEVILIEDRSDWPCLLDLWHDESTTSLQMVNCCYQMTQLWALLEPLNCCHSLLDLSNLRLDEDQAVALQMLYMSRVNPISPENPLSNEENNTPKQWEENLNIQALADVWQKLFRESQRTQFGSLLELLTDLEVGKIDTLLQLQSGLQAIATELQPNSSFDESEVSATVNLATDSPTILQLDESETDNAAKNDDMATVVLPMQLISLEHAGLTDVGRQRHHNEDYFGIDAKISKLELPSSRNVQARALYVLCDGMGGHAGGEVASALAVNTLQKYFQTHAIENELPTEEQIREAIGQANQAIYNVNQQDARSGVGRMGTTLVMLLIHDTQAAVAHVGDSRLYRLTHKSGLQQVTVDHEVGQREISRGVEPSVAYTRPDAYQLTQALGPRDEHSISADVQFFEIAEDTLFVLASDGLSDNDLLETHYSTHLLPLLGSSTNLETGVRDLIDLANEYNGHDNITIVLIRAKVRPVLDSQKDIVNG</sequence>
<comment type="caution">
    <text evidence="3">The sequence shown here is derived from an EMBL/GenBank/DDBJ whole genome shotgun (WGS) entry which is preliminary data.</text>
</comment>
<dbReference type="SUPFAM" id="SSF81606">
    <property type="entry name" value="PP2C-like"/>
    <property type="match status" value="1"/>
</dbReference>
<evidence type="ECO:0000313" key="3">
    <source>
        <dbReference type="EMBL" id="MBW4430297.1"/>
    </source>
</evidence>
<dbReference type="GO" id="GO:0004722">
    <property type="term" value="F:protein serine/threonine phosphatase activity"/>
    <property type="evidence" value="ECO:0007669"/>
    <property type="project" value="InterPro"/>
</dbReference>
<dbReference type="CDD" id="cd00143">
    <property type="entry name" value="PP2Cc"/>
    <property type="match status" value="1"/>
</dbReference>
<proteinExistence type="predicted"/>
<dbReference type="InterPro" id="IPR036457">
    <property type="entry name" value="PPM-type-like_dom_sf"/>
</dbReference>
<dbReference type="InterPro" id="IPR001932">
    <property type="entry name" value="PPM-type_phosphatase-like_dom"/>
</dbReference>
<dbReference type="SMART" id="SM00331">
    <property type="entry name" value="PP2C_SIG"/>
    <property type="match status" value="1"/>
</dbReference>
<dbReference type="Pfam" id="PF12773">
    <property type="entry name" value="DZR"/>
    <property type="match status" value="1"/>
</dbReference>
<name>A0A9E3H3P2_9NOST</name>
<gene>
    <name evidence="3" type="ORF">KME28_00605</name>
</gene>
<dbReference type="Proteomes" id="UP000813215">
    <property type="component" value="Unassembled WGS sequence"/>
</dbReference>
<reference evidence="3" key="1">
    <citation type="submission" date="2021-05" db="EMBL/GenBank/DDBJ databases">
        <authorList>
            <person name="Pietrasiak N."/>
            <person name="Ward R."/>
            <person name="Stajich J.E."/>
            <person name="Kurbessoian T."/>
        </authorList>
    </citation>
    <scope>NUCLEOTIDE SEQUENCE</scope>
    <source>
        <strain evidence="3">HA4357-MV3</strain>
    </source>
</reference>
<reference evidence="3" key="2">
    <citation type="journal article" date="2022" name="Microbiol. Resour. Announc.">
        <title>Metagenome Sequencing to Explore Phylogenomics of Terrestrial Cyanobacteria.</title>
        <authorList>
            <person name="Ward R.D."/>
            <person name="Stajich J.E."/>
            <person name="Johansen J.R."/>
            <person name="Huntemann M."/>
            <person name="Clum A."/>
            <person name="Foster B."/>
            <person name="Foster B."/>
            <person name="Roux S."/>
            <person name="Palaniappan K."/>
            <person name="Varghese N."/>
            <person name="Mukherjee S."/>
            <person name="Reddy T.B.K."/>
            <person name="Daum C."/>
            <person name="Copeland A."/>
            <person name="Chen I.A."/>
            <person name="Ivanova N.N."/>
            <person name="Kyrpides N.C."/>
            <person name="Shapiro N."/>
            <person name="Eloe-Fadrosh E.A."/>
            <person name="Pietrasiak N."/>
        </authorList>
    </citation>
    <scope>NUCLEOTIDE SEQUENCE</scope>
    <source>
        <strain evidence="3">HA4357-MV3</strain>
    </source>
</reference>
<feature type="compositionally biased region" description="Low complexity" evidence="1">
    <location>
        <begin position="86"/>
        <end position="104"/>
    </location>
</feature>
<dbReference type="InterPro" id="IPR025874">
    <property type="entry name" value="DZR"/>
</dbReference>
<dbReference type="PROSITE" id="PS51746">
    <property type="entry name" value="PPM_2"/>
    <property type="match status" value="1"/>
</dbReference>
<dbReference type="NCBIfam" id="NF011149">
    <property type="entry name" value="PRK14559.1"/>
    <property type="match status" value="1"/>
</dbReference>
<accession>A0A9E3H3P2</accession>
<organism evidence="3 4">
    <name type="scientific">Pelatocladus maniniholoensis HA4357-MV3</name>
    <dbReference type="NCBI Taxonomy" id="1117104"/>
    <lineage>
        <taxon>Bacteria</taxon>
        <taxon>Bacillati</taxon>
        <taxon>Cyanobacteriota</taxon>
        <taxon>Cyanophyceae</taxon>
        <taxon>Nostocales</taxon>
        <taxon>Nostocaceae</taxon>
        <taxon>Pelatocladus</taxon>
    </lineage>
</organism>
<dbReference type="EMBL" id="JAHHHW010000007">
    <property type="protein sequence ID" value="MBW4430297.1"/>
    <property type="molecule type" value="Genomic_DNA"/>
</dbReference>
<feature type="domain" description="PPM-type phosphatase" evidence="2">
    <location>
        <begin position="404"/>
        <end position="667"/>
    </location>
</feature>
<dbReference type="SMART" id="SM00332">
    <property type="entry name" value="PP2Cc"/>
    <property type="match status" value="1"/>
</dbReference>
<evidence type="ECO:0000313" key="4">
    <source>
        <dbReference type="Proteomes" id="UP000813215"/>
    </source>
</evidence>
<dbReference type="AlphaFoldDB" id="A0A9E3H3P2"/>
<dbReference type="InterPro" id="IPR015655">
    <property type="entry name" value="PP2C"/>
</dbReference>
<dbReference type="PANTHER" id="PTHR47992">
    <property type="entry name" value="PROTEIN PHOSPHATASE"/>
    <property type="match status" value="1"/>
</dbReference>
<evidence type="ECO:0000259" key="2">
    <source>
        <dbReference type="PROSITE" id="PS51746"/>
    </source>
</evidence>
<protein>
    <submittedName>
        <fullName evidence="3">Serine/threonine phosphatase</fullName>
    </submittedName>
</protein>